<reference evidence="2 3" key="1">
    <citation type="journal article" date="2012" name="J. Bacteriol.">
        <title>Complete genome sequence of Alcanivorax dieselolei type strain B5.</title>
        <authorList>
            <person name="Lai Q."/>
            <person name="Li W."/>
            <person name="Shao Z."/>
        </authorList>
    </citation>
    <scope>NUCLEOTIDE SEQUENCE [LARGE SCALE GENOMIC DNA]</scope>
    <source>
        <strain evidence="3">DSM 16502 / CGMCC 1.3690 / B-5</strain>
    </source>
</reference>
<dbReference type="KEGG" id="adi:B5T_03654"/>
<dbReference type="InterPro" id="IPR012349">
    <property type="entry name" value="Split_barrel_FMN-bd"/>
</dbReference>
<dbReference type="InterPro" id="IPR011576">
    <property type="entry name" value="Pyridox_Oxase_N"/>
</dbReference>
<protein>
    <recommendedName>
        <fullName evidence="1">Pyridoxamine 5'-phosphate oxidase N-terminal domain-containing protein</fullName>
    </recommendedName>
</protein>
<dbReference type="EMBL" id="CP003466">
    <property type="protein sequence ID" value="AFT71918.1"/>
    <property type="molecule type" value="Genomic_DNA"/>
</dbReference>
<gene>
    <name evidence="2" type="ordered locus">B5T_03654</name>
</gene>
<sequence length="173" mass="19723">MPAQQELAARATRLLNSTRFVTLATVSPEGIAWASTVNYVVFRTPLRLLWYSMTSARHSSNIHGSHDVAASLFRTDLGEAAPPVGLDGLQLQGSCHPLSDQKTPDAHRDYYRENFPDPGVRRQWQLPVEQFLSGGGRRFYELKLTRLWLLDLQRWSEDKVDQRVEITHLIPEL</sequence>
<dbReference type="PATRIC" id="fig|930169.3.peg.3607"/>
<evidence type="ECO:0000313" key="2">
    <source>
        <dbReference type="EMBL" id="AFT71918.1"/>
    </source>
</evidence>
<dbReference type="HOGENOM" id="CLU_1593359_0_0_6"/>
<dbReference type="AlphaFoldDB" id="K0CH37"/>
<accession>K0CH37</accession>
<dbReference type="eggNOG" id="COG3787">
    <property type="taxonomic scope" value="Bacteria"/>
</dbReference>
<dbReference type="Proteomes" id="UP000006286">
    <property type="component" value="Chromosome"/>
</dbReference>
<name>K0CH37_ALCDB</name>
<evidence type="ECO:0000259" key="1">
    <source>
        <dbReference type="Pfam" id="PF01243"/>
    </source>
</evidence>
<feature type="domain" description="Pyridoxamine 5'-phosphate oxidase N-terminal" evidence="1">
    <location>
        <begin position="12"/>
        <end position="107"/>
    </location>
</feature>
<keyword evidence="3" id="KW-1185">Reference proteome</keyword>
<dbReference type="SUPFAM" id="SSF50475">
    <property type="entry name" value="FMN-binding split barrel"/>
    <property type="match status" value="1"/>
</dbReference>
<evidence type="ECO:0000313" key="3">
    <source>
        <dbReference type="Proteomes" id="UP000006286"/>
    </source>
</evidence>
<dbReference type="Gene3D" id="2.30.110.10">
    <property type="entry name" value="Electron Transport, Fmn-binding Protein, Chain A"/>
    <property type="match status" value="1"/>
</dbReference>
<dbReference type="STRING" id="930169.B5T_03654"/>
<proteinExistence type="predicted"/>
<organism evidence="2 3">
    <name type="scientific">Alcanivorax dieselolei (strain DSM 16502 / CGMCC 1.3690 / MCCC 1A00001 / B-5)</name>
    <name type="common">Alloalcanivorax dieselolei</name>
    <dbReference type="NCBI Taxonomy" id="930169"/>
    <lineage>
        <taxon>Bacteria</taxon>
        <taxon>Pseudomonadati</taxon>
        <taxon>Pseudomonadota</taxon>
        <taxon>Gammaproteobacteria</taxon>
        <taxon>Oceanospirillales</taxon>
        <taxon>Alcanivoracaceae</taxon>
        <taxon>Alloalcanivorax</taxon>
    </lineage>
</organism>
<dbReference type="OrthoDB" id="9788889at2"/>
<dbReference type="RefSeq" id="WP_014995977.1">
    <property type="nucleotide sequence ID" value="NC_018691.1"/>
</dbReference>
<dbReference type="Pfam" id="PF01243">
    <property type="entry name" value="PNPOx_N"/>
    <property type="match status" value="1"/>
</dbReference>